<dbReference type="PANTHER" id="PTHR14359">
    <property type="entry name" value="HOMO-OLIGOMERIC FLAVIN CONTAINING CYS DECARBOXYLASE FAMILY"/>
    <property type="match status" value="1"/>
</dbReference>
<dbReference type="OrthoDB" id="9802554at2"/>
<dbReference type="PANTHER" id="PTHR14359:SF6">
    <property type="entry name" value="PHOSPHOPANTOTHENOYLCYSTEINE DECARBOXYLASE"/>
    <property type="match status" value="1"/>
</dbReference>
<dbReference type="KEGG" id="abac:LuPra_03831"/>
<dbReference type="Gene3D" id="3.40.50.1950">
    <property type="entry name" value="Flavin prenyltransferase-like"/>
    <property type="match status" value="1"/>
</dbReference>
<dbReference type="GO" id="GO:0010181">
    <property type="term" value="F:FMN binding"/>
    <property type="evidence" value="ECO:0007669"/>
    <property type="project" value="UniProtKB-UniRule"/>
</dbReference>
<dbReference type="InterPro" id="IPR007085">
    <property type="entry name" value="DNA/pantothenate-metab_flavo_C"/>
</dbReference>
<gene>
    <name evidence="3 8" type="primary">coaBC</name>
    <name evidence="8" type="ORF">LuPra_03831</name>
</gene>
<keyword evidence="2 3" id="KW-0456">Lyase</keyword>
<comment type="similarity">
    <text evidence="3 4">In the N-terminal section; belongs to the HFCD (homo-oligomeric flavin containing Cys decarboxylase) superfamily.</text>
</comment>
<evidence type="ECO:0000313" key="8">
    <source>
        <dbReference type="EMBL" id="AMY10593.1"/>
    </source>
</evidence>
<comment type="catalytic activity">
    <reaction evidence="3 4">
        <text>(R)-4'-phosphopantothenate + L-cysteine + CTP = N-[(R)-4-phosphopantothenoyl]-L-cysteine + CMP + diphosphate + H(+)</text>
        <dbReference type="Rhea" id="RHEA:19397"/>
        <dbReference type="ChEBI" id="CHEBI:10986"/>
        <dbReference type="ChEBI" id="CHEBI:15378"/>
        <dbReference type="ChEBI" id="CHEBI:33019"/>
        <dbReference type="ChEBI" id="CHEBI:35235"/>
        <dbReference type="ChEBI" id="CHEBI:37563"/>
        <dbReference type="ChEBI" id="CHEBI:59458"/>
        <dbReference type="ChEBI" id="CHEBI:60377"/>
        <dbReference type="EC" id="6.3.2.5"/>
    </reaction>
</comment>
<dbReference type="Gene3D" id="3.40.50.10300">
    <property type="entry name" value="CoaB-like"/>
    <property type="match status" value="1"/>
</dbReference>
<dbReference type="SUPFAM" id="SSF52507">
    <property type="entry name" value="Homo-oligomeric flavin-containing Cys decarboxylases, HFCD"/>
    <property type="match status" value="1"/>
</dbReference>
<evidence type="ECO:0000259" key="7">
    <source>
        <dbReference type="Pfam" id="PF04127"/>
    </source>
</evidence>
<feature type="binding site" evidence="3">
    <location>
        <position position="275"/>
    </location>
    <ligand>
        <name>CTP</name>
        <dbReference type="ChEBI" id="CHEBI:37563"/>
    </ligand>
</feature>
<dbReference type="EC" id="6.3.2.5" evidence="3"/>
<comment type="cofactor">
    <cofactor evidence="3">
        <name>Mg(2+)</name>
        <dbReference type="ChEBI" id="CHEBI:18420"/>
    </cofactor>
</comment>
<feature type="domain" description="Flavoprotein" evidence="6">
    <location>
        <begin position="4"/>
        <end position="171"/>
    </location>
</feature>
<dbReference type="STRING" id="1855912.LuPra_03831"/>
<dbReference type="PATRIC" id="fig|1813736.3.peg.4037"/>
<dbReference type="GO" id="GO:0046872">
    <property type="term" value="F:metal ion binding"/>
    <property type="evidence" value="ECO:0007669"/>
    <property type="project" value="UniProtKB-KW"/>
</dbReference>
<dbReference type="EC" id="4.1.1.36" evidence="3"/>
<dbReference type="NCBIfam" id="TIGR00521">
    <property type="entry name" value="coaBC_dfp"/>
    <property type="match status" value="1"/>
</dbReference>
<keyword evidence="3" id="KW-0511">Multifunctional enzyme</keyword>
<dbReference type="Pfam" id="PF02441">
    <property type="entry name" value="Flavoprotein"/>
    <property type="match status" value="1"/>
</dbReference>
<comment type="function">
    <text evidence="3">Catalyzes two sequential steps in the biosynthesis of coenzyme A. In the first step cysteine is conjugated to 4'-phosphopantothenate to form 4-phosphopantothenoylcysteine. In the second step the latter compound is decarboxylated to form 4'-phosphopantotheine.</text>
</comment>
<dbReference type="GO" id="GO:0004632">
    <property type="term" value="F:phosphopantothenate--cysteine ligase activity"/>
    <property type="evidence" value="ECO:0007669"/>
    <property type="project" value="UniProtKB-UniRule"/>
</dbReference>
<feature type="domain" description="DNA/pantothenate metabolism flavoprotein C-terminal" evidence="7">
    <location>
        <begin position="182"/>
        <end position="394"/>
    </location>
</feature>
<feature type="binding site" evidence="3">
    <location>
        <position position="337"/>
    </location>
    <ligand>
        <name>CTP</name>
        <dbReference type="ChEBI" id="CHEBI:37563"/>
    </ligand>
</feature>
<evidence type="ECO:0000259" key="6">
    <source>
        <dbReference type="Pfam" id="PF02441"/>
    </source>
</evidence>
<keyword evidence="3 4" id="KW-0285">Flavoprotein</keyword>
<evidence type="ECO:0000256" key="1">
    <source>
        <dbReference type="ARBA" id="ARBA00022793"/>
    </source>
</evidence>
<dbReference type="GO" id="GO:0015937">
    <property type="term" value="P:coenzyme A biosynthetic process"/>
    <property type="evidence" value="ECO:0007669"/>
    <property type="project" value="UniProtKB-UniRule"/>
</dbReference>
<dbReference type="InterPro" id="IPR035929">
    <property type="entry name" value="CoaB-like_sf"/>
</dbReference>
<comment type="function">
    <text evidence="4">Catalyzes two steps in the biosynthesis of coenzyme A. In the first step cysteine is conjugated to 4'-phosphopantothenate to form 4-phosphopantothenoylcysteine, in the latter compound is decarboxylated to form 4'-phosphopantotheine.</text>
</comment>
<keyword evidence="3 4" id="KW-0288">FMN</keyword>
<feature type="region of interest" description="Phosphopantothenate--cysteine ligase" evidence="3">
    <location>
        <begin position="187"/>
        <end position="433"/>
    </location>
</feature>
<reference evidence="8 9" key="1">
    <citation type="journal article" date="2016" name="Genome Announc.">
        <title>First Complete Genome Sequence of a Subdivision 6 Acidobacterium Strain.</title>
        <authorList>
            <person name="Huang S."/>
            <person name="Vieira S."/>
            <person name="Bunk B."/>
            <person name="Riedel T."/>
            <person name="Sproer C."/>
            <person name="Overmann J."/>
        </authorList>
    </citation>
    <scope>NUCLEOTIDE SEQUENCE [LARGE SCALE GENOMIC DNA]</scope>
    <source>
        <strain evidence="9">DSM 100886 HEG_-6_39</strain>
    </source>
</reference>
<evidence type="ECO:0000256" key="5">
    <source>
        <dbReference type="SAM" id="MobiDB-lite"/>
    </source>
</evidence>
<feature type="binding site" evidence="3">
    <location>
        <position position="286"/>
    </location>
    <ligand>
        <name>CTP</name>
        <dbReference type="ChEBI" id="CHEBI:37563"/>
    </ligand>
</feature>
<dbReference type="AlphaFoldDB" id="A0A143PR12"/>
<dbReference type="UniPathway" id="UPA00241">
    <property type="reaction ID" value="UER00353"/>
</dbReference>
<organism evidence="8 9">
    <name type="scientific">Luteitalea pratensis</name>
    <dbReference type="NCBI Taxonomy" id="1855912"/>
    <lineage>
        <taxon>Bacteria</taxon>
        <taxon>Pseudomonadati</taxon>
        <taxon>Acidobacteriota</taxon>
        <taxon>Vicinamibacteria</taxon>
        <taxon>Vicinamibacterales</taxon>
        <taxon>Vicinamibacteraceae</taxon>
        <taxon>Luteitalea</taxon>
    </lineage>
</organism>
<feature type="binding site" evidence="3">
    <location>
        <position position="323"/>
    </location>
    <ligand>
        <name>CTP</name>
        <dbReference type="ChEBI" id="CHEBI:37563"/>
    </ligand>
</feature>
<dbReference type="RefSeq" id="WP_110172215.1">
    <property type="nucleotide sequence ID" value="NZ_CP015136.1"/>
</dbReference>
<reference evidence="9" key="2">
    <citation type="submission" date="2016-04" db="EMBL/GenBank/DDBJ databases">
        <title>First Complete Genome Sequence of a Subdivision 6 Acidobacterium.</title>
        <authorList>
            <person name="Huang S."/>
            <person name="Vieira S."/>
            <person name="Bunk B."/>
            <person name="Riedel T."/>
            <person name="Sproeer C."/>
            <person name="Overmann J."/>
        </authorList>
    </citation>
    <scope>NUCLEOTIDE SEQUENCE [LARGE SCALE GENOMIC DNA]</scope>
    <source>
        <strain evidence="9">DSM 100886 HEG_-6_39</strain>
    </source>
</reference>
<comment type="similarity">
    <text evidence="3 4">In the C-terminal section; belongs to the PPC synthetase family.</text>
</comment>
<comment type="caution">
    <text evidence="3">Lacks conserved residue(s) required for the propagation of feature annotation.</text>
</comment>
<name>A0A143PR12_LUTPR</name>
<feature type="region of interest" description="Disordered" evidence="5">
    <location>
        <begin position="400"/>
        <end position="433"/>
    </location>
</feature>
<dbReference type="Pfam" id="PF04127">
    <property type="entry name" value="DFP"/>
    <property type="match status" value="1"/>
</dbReference>
<dbReference type="InterPro" id="IPR003382">
    <property type="entry name" value="Flavoprotein"/>
</dbReference>
<dbReference type="InterPro" id="IPR036551">
    <property type="entry name" value="Flavin_trans-like"/>
</dbReference>
<comment type="pathway">
    <text evidence="3 4">Cofactor biosynthesis; coenzyme A biosynthesis; CoA from (R)-pantothenate: step 2/5.</text>
</comment>
<dbReference type="HAMAP" id="MF_02225">
    <property type="entry name" value="CoaBC"/>
    <property type="match status" value="1"/>
</dbReference>
<evidence type="ECO:0000256" key="2">
    <source>
        <dbReference type="ARBA" id="ARBA00023239"/>
    </source>
</evidence>
<keyword evidence="3 4" id="KW-0436">Ligase</keyword>
<proteinExistence type="inferred from homology"/>
<keyword evidence="9" id="KW-1185">Reference proteome</keyword>
<protein>
    <recommendedName>
        <fullName evidence="3">Coenzyme A biosynthesis bifunctional protein CoaBC</fullName>
    </recommendedName>
    <alternativeName>
        <fullName evidence="3">DNA/pantothenate metabolism flavoprotein</fullName>
    </alternativeName>
    <alternativeName>
        <fullName evidence="3">Phosphopantothenoylcysteine synthetase/decarboxylase</fullName>
        <shortName evidence="3">PPCS-PPCDC</shortName>
    </alternativeName>
    <domain>
        <recommendedName>
            <fullName evidence="3">Phosphopantothenoylcysteine decarboxylase</fullName>
            <shortName evidence="3">PPC decarboxylase</shortName>
            <shortName evidence="3">PPC-DC</shortName>
            <ecNumber evidence="3">4.1.1.36</ecNumber>
        </recommendedName>
        <alternativeName>
            <fullName evidence="3">CoaC</fullName>
        </alternativeName>
    </domain>
    <domain>
        <recommendedName>
            <fullName evidence="3">Phosphopantothenate--cysteine ligase</fullName>
            <ecNumber evidence="3">6.3.2.5</ecNumber>
        </recommendedName>
        <alternativeName>
            <fullName evidence="3">CoaB</fullName>
        </alternativeName>
        <alternativeName>
            <fullName evidence="3">Phosphopantothenoylcysteine synthetase</fullName>
            <shortName evidence="3">PPC synthetase</shortName>
            <shortName evidence="3">PPC-S</shortName>
        </alternativeName>
    </domain>
</protein>
<evidence type="ECO:0000313" key="9">
    <source>
        <dbReference type="Proteomes" id="UP000076079"/>
    </source>
</evidence>
<comment type="pathway">
    <text evidence="3 4">Cofactor biosynthesis; coenzyme A biosynthesis; CoA from (R)-pantothenate: step 3/5.</text>
</comment>
<evidence type="ECO:0000256" key="3">
    <source>
        <dbReference type="HAMAP-Rule" id="MF_02225"/>
    </source>
</evidence>
<keyword evidence="3" id="KW-0460">Magnesium</keyword>
<dbReference type="InterPro" id="IPR005252">
    <property type="entry name" value="CoaBC"/>
</dbReference>
<feature type="active site" description="Proton donor" evidence="3">
    <location>
        <position position="154"/>
    </location>
</feature>
<comment type="cofactor">
    <cofactor evidence="3">
        <name>FMN</name>
        <dbReference type="ChEBI" id="CHEBI:58210"/>
    </cofactor>
    <text evidence="3">Binds 1 FMN per subunit.</text>
</comment>
<dbReference type="GO" id="GO:0004633">
    <property type="term" value="F:phosphopantothenoylcysteine decarboxylase activity"/>
    <property type="evidence" value="ECO:0007669"/>
    <property type="project" value="UniProtKB-UniRule"/>
</dbReference>
<keyword evidence="3" id="KW-0479">Metal-binding</keyword>
<dbReference type="GO" id="GO:0015941">
    <property type="term" value="P:pantothenate catabolic process"/>
    <property type="evidence" value="ECO:0007669"/>
    <property type="project" value="InterPro"/>
</dbReference>
<keyword evidence="1 3" id="KW-0210">Decarboxylase</keyword>
<feature type="binding site" evidence="3">
    <location>
        <position position="341"/>
    </location>
    <ligand>
        <name>CTP</name>
        <dbReference type="ChEBI" id="CHEBI:37563"/>
    </ligand>
</feature>
<accession>A0A143PR12</accession>
<sequence>MALVAVGVSGGISAYKAVEVVRQLQKAGHQVAVVMTRAATRFVAPLTFEAITQRRVITSQWTPGANADIEHIALASEAALLLVAPATANTIAKMAHGLAGDFLTSLALATRAPVLVAPAMNTHMYDHPATQANMALLRTRGVRFVEPGEGYLACGWVGKGRLAEPDVIAAEALRIIEPPGALRGRRVLVTAGPTYEDLDPVRYLGNRSSGRMGVAVAVEAARQGAEVTLVLGPTSIAPPAGVKTVRVRSAREMHAAVTAEREAVDAIVMSAAVADYTPAGGAASDKVKKQDGGLTVTLERTVDILADLGRWRADRPSPVLVGFAAETTDVLGYASRKREAKRVDLIVANDVGQPGAGFEVETNIASFVTAEGVQSFPLEAKAALAARIAAYIAERLAATADGMGGSSPDTPKPAGAGGSPADRVNSPNPANAQ</sequence>
<dbReference type="SUPFAM" id="SSF102645">
    <property type="entry name" value="CoaB-like"/>
    <property type="match status" value="1"/>
</dbReference>
<evidence type="ECO:0000256" key="4">
    <source>
        <dbReference type="RuleBase" id="RU364078"/>
    </source>
</evidence>
<dbReference type="Proteomes" id="UP000076079">
    <property type="component" value="Chromosome"/>
</dbReference>
<comment type="catalytic activity">
    <reaction evidence="3 4">
        <text>N-[(R)-4-phosphopantothenoyl]-L-cysteine + H(+) = (R)-4'-phosphopantetheine + CO2</text>
        <dbReference type="Rhea" id="RHEA:16793"/>
        <dbReference type="ChEBI" id="CHEBI:15378"/>
        <dbReference type="ChEBI" id="CHEBI:16526"/>
        <dbReference type="ChEBI" id="CHEBI:59458"/>
        <dbReference type="ChEBI" id="CHEBI:61723"/>
        <dbReference type="EC" id="4.1.1.36"/>
    </reaction>
</comment>
<dbReference type="GO" id="GO:0071513">
    <property type="term" value="C:phosphopantothenoylcysteine decarboxylase complex"/>
    <property type="evidence" value="ECO:0007669"/>
    <property type="project" value="TreeGrafter"/>
</dbReference>
<dbReference type="EMBL" id="CP015136">
    <property type="protein sequence ID" value="AMY10593.1"/>
    <property type="molecule type" value="Genomic_DNA"/>
</dbReference>
<feature type="region of interest" description="Phosphopantothenoylcysteine decarboxylase" evidence="3">
    <location>
        <begin position="1"/>
        <end position="186"/>
    </location>
</feature>